<dbReference type="Proteomes" id="UP000265955">
    <property type="component" value="Unassembled WGS sequence"/>
</dbReference>
<keyword evidence="3" id="KW-0804">Transcription</keyword>
<dbReference type="PROSITE" id="PS51118">
    <property type="entry name" value="HTH_HXLR"/>
    <property type="match status" value="1"/>
</dbReference>
<dbReference type="InterPro" id="IPR036390">
    <property type="entry name" value="WH_DNA-bd_sf"/>
</dbReference>
<gene>
    <name evidence="5" type="ORF">D3871_01620</name>
</gene>
<name>A0A3A3FN93_9BURK</name>
<proteinExistence type="predicted"/>
<keyword evidence="2" id="KW-0238">DNA-binding</keyword>
<dbReference type="PANTHER" id="PTHR33204:SF18">
    <property type="entry name" value="TRANSCRIPTIONAL REGULATORY PROTEIN"/>
    <property type="match status" value="1"/>
</dbReference>
<dbReference type="Pfam" id="PF01638">
    <property type="entry name" value="HxlR"/>
    <property type="match status" value="1"/>
</dbReference>
<comment type="caution">
    <text evidence="5">The sequence shown here is derived from an EMBL/GenBank/DDBJ whole genome shotgun (WGS) entry which is preliminary data.</text>
</comment>
<keyword evidence="1" id="KW-0805">Transcription regulation</keyword>
<evidence type="ECO:0000313" key="6">
    <source>
        <dbReference type="Proteomes" id="UP000265955"/>
    </source>
</evidence>
<dbReference type="Gene3D" id="1.10.10.10">
    <property type="entry name" value="Winged helix-like DNA-binding domain superfamily/Winged helix DNA-binding domain"/>
    <property type="match status" value="1"/>
</dbReference>
<evidence type="ECO:0000256" key="1">
    <source>
        <dbReference type="ARBA" id="ARBA00023015"/>
    </source>
</evidence>
<evidence type="ECO:0000256" key="2">
    <source>
        <dbReference type="ARBA" id="ARBA00023125"/>
    </source>
</evidence>
<reference evidence="6" key="1">
    <citation type="submission" date="2018-09" db="EMBL/GenBank/DDBJ databases">
        <authorList>
            <person name="Zhu H."/>
        </authorList>
    </citation>
    <scope>NUCLEOTIDE SEQUENCE [LARGE SCALE GENOMIC DNA]</scope>
    <source>
        <strain evidence="6">K1R23-30</strain>
    </source>
</reference>
<feature type="domain" description="HTH hxlR-type" evidence="4">
    <location>
        <begin position="16"/>
        <end position="113"/>
    </location>
</feature>
<evidence type="ECO:0000256" key="3">
    <source>
        <dbReference type="ARBA" id="ARBA00023163"/>
    </source>
</evidence>
<dbReference type="AlphaFoldDB" id="A0A3A3FN93"/>
<dbReference type="InterPro" id="IPR002577">
    <property type="entry name" value="HTH_HxlR"/>
</dbReference>
<sequence length="151" mass="16860">MKIMDKSIKCAAPFSCPIVRSALLLGDEWVLLVLRALFRGPLRFDDLQKLTGAATNILTTRLNRLIEGKLVEKVPYQERPLRYNYQLTDAGRGLFPVVLELMRFGEEYLPCPDAKPVRLRHADCGKLSKPGQTCSECGGPLKLGNVTVEES</sequence>
<evidence type="ECO:0000259" key="4">
    <source>
        <dbReference type="PROSITE" id="PS51118"/>
    </source>
</evidence>
<accession>A0A3A3FN93</accession>
<evidence type="ECO:0000313" key="5">
    <source>
        <dbReference type="EMBL" id="RJF97373.1"/>
    </source>
</evidence>
<dbReference type="PANTHER" id="PTHR33204">
    <property type="entry name" value="TRANSCRIPTIONAL REGULATOR, MARR FAMILY"/>
    <property type="match status" value="1"/>
</dbReference>
<keyword evidence="6" id="KW-1185">Reference proteome</keyword>
<dbReference type="SUPFAM" id="SSF46785">
    <property type="entry name" value="Winged helix' DNA-binding domain"/>
    <property type="match status" value="1"/>
</dbReference>
<organism evidence="5 6">
    <name type="scientific">Noviherbaspirillum saxi</name>
    <dbReference type="NCBI Taxonomy" id="2320863"/>
    <lineage>
        <taxon>Bacteria</taxon>
        <taxon>Pseudomonadati</taxon>
        <taxon>Pseudomonadota</taxon>
        <taxon>Betaproteobacteria</taxon>
        <taxon>Burkholderiales</taxon>
        <taxon>Oxalobacteraceae</taxon>
        <taxon>Noviherbaspirillum</taxon>
    </lineage>
</organism>
<dbReference type="GO" id="GO:0003677">
    <property type="term" value="F:DNA binding"/>
    <property type="evidence" value="ECO:0007669"/>
    <property type="project" value="UniProtKB-KW"/>
</dbReference>
<protein>
    <submittedName>
        <fullName evidence="5">Transcriptional regulator</fullName>
    </submittedName>
</protein>
<dbReference type="EMBL" id="QYUO01000001">
    <property type="protein sequence ID" value="RJF97373.1"/>
    <property type="molecule type" value="Genomic_DNA"/>
</dbReference>
<dbReference type="InterPro" id="IPR036388">
    <property type="entry name" value="WH-like_DNA-bd_sf"/>
</dbReference>